<evidence type="ECO:0000313" key="9">
    <source>
        <dbReference type="Proteomes" id="UP000266385"/>
    </source>
</evidence>
<evidence type="ECO:0000259" key="7">
    <source>
        <dbReference type="Pfam" id="PF07687"/>
    </source>
</evidence>
<dbReference type="GO" id="GO:0008233">
    <property type="term" value="F:peptidase activity"/>
    <property type="evidence" value="ECO:0007669"/>
    <property type="project" value="UniProtKB-KW"/>
</dbReference>
<dbReference type="InterPro" id="IPR036264">
    <property type="entry name" value="Bact_exopeptidase_dim_dom"/>
</dbReference>
<keyword evidence="4 8" id="KW-0378">Hydrolase</keyword>
<dbReference type="Pfam" id="PF01546">
    <property type="entry name" value="Peptidase_M20"/>
    <property type="match status" value="1"/>
</dbReference>
<feature type="chain" id="PRO_5017483506" evidence="6">
    <location>
        <begin position="26"/>
        <end position="474"/>
    </location>
</feature>
<dbReference type="Gene3D" id="1.10.150.900">
    <property type="match status" value="1"/>
</dbReference>
<dbReference type="SUPFAM" id="SSF53187">
    <property type="entry name" value="Zn-dependent exopeptidases"/>
    <property type="match status" value="1"/>
</dbReference>
<dbReference type="Gene3D" id="3.40.630.10">
    <property type="entry name" value="Zn peptidases"/>
    <property type="match status" value="1"/>
</dbReference>
<organism evidence="8 9">
    <name type="scientific">Henriciella mobilis</name>
    <dbReference type="NCBI Taxonomy" id="2305467"/>
    <lineage>
        <taxon>Bacteria</taxon>
        <taxon>Pseudomonadati</taxon>
        <taxon>Pseudomonadota</taxon>
        <taxon>Alphaproteobacteria</taxon>
        <taxon>Hyphomonadales</taxon>
        <taxon>Hyphomonadaceae</taxon>
        <taxon>Henriciella</taxon>
    </lineage>
</organism>
<dbReference type="SUPFAM" id="SSF55031">
    <property type="entry name" value="Bacterial exopeptidase dimerisation domain"/>
    <property type="match status" value="1"/>
</dbReference>
<feature type="domain" description="Peptidase M20 dimerisation" evidence="7">
    <location>
        <begin position="223"/>
        <end position="370"/>
    </location>
</feature>
<evidence type="ECO:0000256" key="3">
    <source>
        <dbReference type="ARBA" id="ARBA00022723"/>
    </source>
</evidence>
<dbReference type="Pfam" id="PF07687">
    <property type="entry name" value="M20_dimer"/>
    <property type="match status" value="1"/>
</dbReference>
<dbReference type="PANTHER" id="PTHR45962:SF1">
    <property type="entry name" value="N-FATTY-ACYL-AMINO ACID SYNTHASE_HYDROLASE PM20D1"/>
    <property type="match status" value="1"/>
</dbReference>
<dbReference type="AlphaFoldDB" id="A0A399RAB2"/>
<dbReference type="EMBL" id="QWFX01000016">
    <property type="protein sequence ID" value="RIJ26642.1"/>
    <property type="molecule type" value="Genomic_DNA"/>
</dbReference>
<dbReference type="Gene3D" id="3.30.70.360">
    <property type="match status" value="1"/>
</dbReference>
<dbReference type="InterPro" id="IPR011650">
    <property type="entry name" value="Peptidase_M20_dimer"/>
</dbReference>
<evidence type="ECO:0000256" key="5">
    <source>
        <dbReference type="ARBA" id="ARBA00022833"/>
    </source>
</evidence>
<dbReference type="OrthoDB" id="9809784at2"/>
<accession>A0A399RAB2</accession>
<dbReference type="GO" id="GO:0006508">
    <property type="term" value="P:proteolysis"/>
    <property type="evidence" value="ECO:0007669"/>
    <property type="project" value="UniProtKB-KW"/>
</dbReference>
<keyword evidence="6" id="KW-0732">Signal</keyword>
<gene>
    <name evidence="8" type="ORF">D1223_16955</name>
</gene>
<protein>
    <submittedName>
        <fullName evidence="8">M20/M25/M40 family metallo-hydrolase</fullName>
    </submittedName>
</protein>
<dbReference type="RefSeq" id="WP_119377535.1">
    <property type="nucleotide sequence ID" value="NZ_QWFX01000016.1"/>
</dbReference>
<keyword evidence="3" id="KW-0479">Metal-binding</keyword>
<dbReference type="Proteomes" id="UP000266385">
    <property type="component" value="Unassembled WGS sequence"/>
</dbReference>
<comment type="similarity">
    <text evidence="1">Belongs to the peptidase M20A family.</text>
</comment>
<keyword evidence="5" id="KW-0862">Zinc</keyword>
<evidence type="ECO:0000256" key="6">
    <source>
        <dbReference type="SAM" id="SignalP"/>
    </source>
</evidence>
<keyword evidence="9" id="KW-1185">Reference proteome</keyword>
<dbReference type="GO" id="GO:0046872">
    <property type="term" value="F:metal ion binding"/>
    <property type="evidence" value="ECO:0007669"/>
    <property type="project" value="UniProtKB-KW"/>
</dbReference>
<evidence type="ECO:0000313" key="8">
    <source>
        <dbReference type="EMBL" id="RIJ26642.1"/>
    </source>
</evidence>
<keyword evidence="2" id="KW-0645">Protease</keyword>
<feature type="signal peptide" evidence="6">
    <location>
        <begin position="1"/>
        <end position="25"/>
    </location>
</feature>
<evidence type="ECO:0000256" key="4">
    <source>
        <dbReference type="ARBA" id="ARBA00022801"/>
    </source>
</evidence>
<reference evidence="8 9" key="1">
    <citation type="submission" date="2018-08" db="EMBL/GenBank/DDBJ databases">
        <title>Henriciella mobilis sp. nov., isolated from seawater.</title>
        <authorList>
            <person name="Cheng H."/>
            <person name="Wu Y.-H."/>
            <person name="Xu X.-W."/>
            <person name="Guo L.-L."/>
        </authorList>
    </citation>
    <scope>NUCLEOTIDE SEQUENCE [LARGE SCALE GENOMIC DNA]</scope>
    <source>
        <strain evidence="8 9">JN25</strain>
    </source>
</reference>
<evidence type="ECO:0000256" key="2">
    <source>
        <dbReference type="ARBA" id="ARBA00022670"/>
    </source>
</evidence>
<dbReference type="InterPro" id="IPR047177">
    <property type="entry name" value="Pept_M20A"/>
</dbReference>
<name>A0A399RAB2_9PROT</name>
<dbReference type="NCBIfam" id="NF006596">
    <property type="entry name" value="PRK09133.1"/>
    <property type="match status" value="1"/>
</dbReference>
<evidence type="ECO:0000256" key="1">
    <source>
        <dbReference type="ARBA" id="ARBA00006247"/>
    </source>
</evidence>
<dbReference type="PANTHER" id="PTHR45962">
    <property type="entry name" value="N-FATTY-ACYL-AMINO ACID SYNTHASE/HYDROLASE PM20D1"/>
    <property type="match status" value="1"/>
</dbReference>
<comment type="caution">
    <text evidence="8">The sequence shown here is derived from an EMBL/GenBank/DDBJ whole genome shotgun (WGS) entry which is preliminary data.</text>
</comment>
<proteinExistence type="inferred from homology"/>
<dbReference type="InterPro" id="IPR002933">
    <property type="entry name" value="Peptidase_M20"/>
</dbReference>
<sequence length="474" mass="51276">MLARHSLFAASAFLAASSLTPASFAQERSAHEQQARDIYANVVAIRSARGQAKVPEVVDYLVGELKAAGFSDDDLVVTDYDSKGEPTQGLVVWYRAEGDPAEKPIVLLAHMDVVDALAEDWVRDPFTLTEEEGYFFGRGTADNKYGLTNLVQTFIRLKEEGFEPTRDLVMVLSGDEETDMVSTRAQATYVAETIDPAFILNSDAGGLTLGTNGEPLIYGVQGAEKTYATWEITVTNPGGHSSAPRKDNAIYELASALKAIEAYQFPVRYSDLTRASLDASGRRRLDKLGNAMRTFAEDPTNELAIEILRADPSTIGQIGTTCIATMLRAGHAENALPQSATATVNCRIFPGVTIEETEATLRDVVGNEEVQFNLISDFPDSPESGMREDVLAAVKAALAERGVDVPIIPHMSAGGTDGMHYRNLGYDTYGVSASASKPNDTYAHGLNERVPVDSFYGGLDHWYVMLKTLAGPDA</sequence>